<dbReference type="SUPFAM" id="SSF55961">
    <property type="entry name" value="Bet v1-like"/>
    <property type="match status" value="1"/>
</dbReference>
<dbReference type="Proteomes" id="UP001519325">
    <property type="component" value="Unassembled WGS sequence"/>
</dbReference>
<comment type="caution">
    <text evidence="1">The sequence shown here is derived from an EMBL/GenBank/DDBJ whole genome shotgun (WGS) entry which is preliminary data.</text>
</comment>
<evidence type="ECO:0000313" key="1">
    <source>
        <dbReference type="EMBL" id="MBP2193068.1"/>
    </source>
</evidence>
<gene>
    <name evidence="1" type="ORF">BJ987_005969</name>
</gene>
<name>A0ABS4QMY0_9NOCA</name>
<reference evidence="1 2" key="1">
    <citation type="submission" date="2021-03" db="EMBL/GenBank/DDBJ databases">
        <title>Sequencing the genomes of 1000 actinobacteria strains.</title>
        <authorList>
            <person name="Klenk H.-P."/>
        </authorList>
    </citation>
    <scope>NUCLEOTIDE SEQUENCE [LARGE SCALE GENOMIC DNA]</scope>
    <source>
        <strain evidence="1 2">DSM 45516</strain>
    </source>
</reference>
<dbReference type="InterPro" id="IPR023393">
    <property type="entry name" value="START-like_dom_sf"/>
</dbReference>
<keyword evidence="2" id="KW-1185">Reference proteome</keyword>
<organism evidence="1 2">
    <name type="scientific">Nocardia goodfellowii</name>
    <dbReference type="NCBI Taxonomy" id="882446"/>
    <lineage>
        <taxon>Bacteria</taxon>
        <taxon>Bacillati</taxon>
        <taxon>Actinomycetota</taxon>
        <taxon>Actinomycetes</taxon>
        <taxon>Mycobacteriales</taxon>
        <taxon>Nocardiaceae</taxon>
        <taxon>Nocardia</taxon>
    </lineage>
</organism>
<sequence length="147" mass="15736">MGTIVITRQLPATPAALFDTITRPVTWEHWFTIHRHFVGDPPERLAAGATLASKVVLLGMTNTVEWAVQEAELPNRLVLHGRGKAGVTCEFEYQFRPTATGAEVTAGGDFSGPLVTGLLGAALEKQGRAQLDKTLTKLAACAAQRVS</sequence>
<evidence type="ECO:0000313" key="2">
    <source>
        <dbReference type="Proteomes" id="UP001519325"/>
    </source>
</evidence>
<dbReference type="CDD" id="cd07814">
    <property type="entry name" value="SRPBCC_CalC_Aha1-like"/>
    <property type="match status" value="1"/>
</dbReference>
<dbReference type="Pfam" id="PF10604">
    <property type="entry name" value="Polyketide_cyc2"/>
    <property type="match status" value="1"/>
</dbReference>
<dbReference type="EMBL" id="JAGGMR010000001">
    <property type="protein sequence ID" value="MBP2193068.1"/>
    <property type="molecule type" value="Genomic_DNA"/>
</dbReference>
<dbReference type="InterPro" id="IPR019587">
    <property type="entry name" value="Polyketide_cyclase/dehydratase"/>
</dbReference>
<accession>A0ABS4QMY0</accession>
<dbReference type="Gene3D" id="3.30.530.20">
    <property type="match status" value="1"/>
</dbReference>
<dbReference type="RefSeq" id="WP_209896338.1">
    <property type="nucleotide sequence ID" value="NZ_JAGGMR010000001.1"/>
</dbReference>
<protein>
    <submittedName>
        <fullName evidence="1">Uncharacterized protein YndB with AHSA1/START domain</fullName>
    </submittedName>
</protein>
<proteinExistence type="predicted"/>